<feature type="chain" id="PRO_5039088636" evidence="3">
    <location>
        <begin position="26"/>
        <end position="559"/>
    </location>
</feature>
<dbReference type="EMBL" id="DVLU01000104">
    <property type="protein sequence ID" value="HIT86162.1"/>
    <property type="molecule type" value="Genomic_DNA"/>
</dbReference>
<dbReference type="Proteomes" id="UP000824165">
    <property type="component" value="Unassembled WGS sequence"/>
</dbReference>
<reference evidence="5" key="2">
    <citation type="journal article" date="2021" name="PeerJ">
        <title>Extensive microbial diversity within the chicken gut microbiome revealed by metagenomics and culture.</title>
        <authorList>
            <person name="Gilroy R."/>
            <person name="Ravi A."/>
            <person name="Getino M."/>
            <person name="Pursley I."/>
            <person name="Horton D.L."/>
            <person name="Alikhan N.F."/>
            <person name="Baker D."/>
            <person name="Gharbi K."/>
            <person name="Hall N."/>
            <person name="Watson M."/>
            <person name="Adriaenssens E.M."/>
            <person name="Foster-Nyarko E."/>
            <person name="Jarju S."/>
            <person name="Secka A."/>
            <person name="Antonio M."/>
            <person name="Oren A."/>
            <person name="Chaudhuri R.R."/>
            <person name="La Ragione R."/>
            <person name="Hildebrand F."/>
            <person name="Pallen M.J."/>
        </authorList>
    </citation>
    <scope>NUCLEOTIDE SEQUENCE</scope>
    <source>
        <strain evidence="5">CHK181-108</strain>
    </source>
</reference>
<dbReference type="InterPro" id="IPR051465">
    <property type="entry name" value="Cell_Envelope_Struct_Comp"/>
</dbReference>
<feature type="compositionally biased region" description="Gly residues" evidence="2">
    <location>
        <begin position="339"/>
        <end position="355"/>
    </location>
</feature>
<feature type="domain" description="SLH" evidence="4">
    <location>
        <begin position="437"/>
        <end position="500"/>
    </location>
</feature>
<name>A0A9D1KRZ1_9FIRM</name>
<proteinExistence type="predicted"/>
<dbReference type="InterPro" id="IPR001119">
    <property type="entry name" value="SLH_dom"/>
</dbReference>
<reference evidence="5" key="1">
    <citation type="submission" date="2020-10" db="EMBL/GenBank/DDBJ databases">
        <authorList>
            <person name="Gilroy R."/>
        </authorList>
    </citation>
    <scope>NUCLEOTIDE SEQUENCE</scope>
    <source>
        <strain evidence="5">CHK181-108</strain>
    </source>
</reference>
<sequence>MKRKIIIAASLLAAASVLASNAALAYEIEVRTDSFSVSASLVSDVNTERPTIQLLNGDKTEVIYMGEGTSQTNSDYTYTFSFETFGLPKTLETGNYILRIGGDGVETKETTIAFVNIIDKSDALNAVNEAEDKTAAVIENSGKLGIDTSAVEALPDVWKDVISDALAGIDLSNDGTEEQVNEKYEAFLESYTTAAEKAVIAGSDDKAAVAEAIENSEKLGLDKEGAYSKLDDKTAVAEALISRDLSPDITDDELKDEFDGAVLVCVINRLDHGSAREEFEKCAKSGLIDPDMSDFNALGETNKANVFKDLKKKGITDYTKLADAFEEIAASYKKQNTTTGGGGGGGSTGGGGGGSVIQTPPVPDTVTPTPSPEPETDGAAFTDMAGFEWAEEAVEELSRRGVVNGDGSGKFNPQNFITREEFAKIAVTAFDLYNPDAVSSFDDVPGDAWFYTYVSSARESGVVTGISDTQFGAGNNITRQDMAVMLKRILDMTGISADNGGASFADEESIADYAREAVRALSGLGVLNGMDDGRFAPGDSVTRAQSAKAVYELLKITEG</sequence>
<dbReference type="PROSITE" id="PS51272">
    <property type="entry name" value="SLH"/>
    <property type="match status" value="3"/>
</dbReference>
<evidence type="ECO:0000256" key="2">
    <source>
        <dbReference type="SAM" id="MobiDB-lite"/>
    </source>
</evidence>
<evidence type="ECO:0000313" key="5">
    <source>
        <dbReference type="EMBL" id="HIT86162.1"/>
    </source>
</evidence>
<keyword evidence="3" id="KW-0732">Signal</keyword>
<gene>
    <name evidence="5" type="ORF">IAA60_09725</name>
</gene>
<feature type="domain" description="SLH" evidence="4">
    <location>
        <begin position="377"/>
        <end position="435"/>
    </location>
</feature>
<evidence type="ECO:0000256" key="1">
    <source>
        <dbReference type="ARBA" id="ARBA00022737"/>
    </source>
</evidence>
<feature type="domain" description="SLH" evidence="4">
    <location>
        <begin position="501"/>
        <end position="559"/>
    </location>
</feature>
<keyword evidence="1" id="KW-0677">Repeat</keyword>
<organism evidence="5 6">
    <name type="scientific">Candidatus Ornithomonoglobus intestinigallinarum</name>
    <dbReference type="NCBI Taxonomy" id="2840894"/>
    <lineage>
        <taxon>Bacteria</taxon>
        <taxon>Bacillati</taxon>
        <taxon>Bacillota</taxon>
        <taxon>Clostridia</taxon>
        <taxon>Candidatus Ornithomonoglobus</taxon>
    </lineage>
</organism>
<feature type="signal peptide" evidence="3">
    <location>
        <begin position="1"/>
        <end position="25"/>
    </location>
</feature>
<dbReference type="PANTHER" id="PTHR43308:SF5">
    <property type="entry name" value="S-LAYER PROTEIN _ PEPTIDOGLYCAN ENDO-BETA-N-ACETYLGLUCOSAMINIDASE"/>
    <property type="match status" value="1"/>
</dbReference>
<dbReference type="PANTHER" id="PTHR43308">
    <property type="entry name" value="OUTER MEMBRANE PROTEIN ALPHA-RELATED"/>
    <property type="match status" value="1"/>
</dbReference>
<comment type="caution">
    <text evidence="5">The sequence shown here is derived from an EMBL/GenBank/DDBJ whole genome shotgun (WGS) entry which is preliminary data.</text>
</comment>
<evidence type="ECO:0000259" key="4">
    <source>
        <dbReference type="PROSITE" id="PS51272"/>
    </source>
</evidence>
<protein>
    <submittedName>
        <fullName evidence="5">S-layer homology domain-containing protein</fullName>
    </submittedName>
</protein>
<feature type="region of interest" description="Disordered" evidence="2">
    <location>
        <begin position="335"/>
        <end position="379"/>
    </location>
</feature>
<dbReference type="AlphaFoldDB" id="A0A9D1KRZ1"/>
<evidence type="ECO:0000256" key="3">
    <source>
        <dbReference type="SAM" id="SignalP"/>
    </source>
</evidence>
<evidence type="ECO:0000313" key="6">
    <source>
        <dbReference type="Proteomes" id="UP000824165"/>
    </source>
</evidence>
<accession>A0A9D1KRZ1</accession>
<dbReference type="Pfam" id="PF00395">
    <property type="entry name" value="SLH"/>
    <property type="match status" value="3"/>
</dbReference>